<evidence type="ECO:0000313" key="1">
    <source>
        <dbReference type="EMBL" id="PZQ09765.1"/>
    </source>
</evidence>
<dbReference type="Pfam" id="PF11379">
    <property type="entry name" value="DUF3182"/>
    <property type="match status" value="1"/>
</dbReference>
<dbReference type="EMBL" id="QFPO01000024">
    <property type="protein sequence ID" value="PZQ09765.1"/>
    <property type="molecule type" value="Genomic_DNA"/>
</dbReference>
<protein>
    <submittedName>
        <fullName evidence="1">DUF3182 domain-containing protein</fullName>
    </submittedName>
</protein>
<comment type="caution">
    <text evidence="1">The sequence shown here is derived from an EMBL/GenBank/DDBJ whole genome shotgun (WGS) entry which is preliminary data.</text>
</comment>
<accession>A0A2W5K3V7</accession>
<dbReference type="InterPro" id="IPR021519">
    <property type="entry name" value="DUF3182"/>
</dbReference>
<dbReference type="Proteomes" id="UP000249046">
    <property type="component" value="Unassembled WGS sequence"/>
</dbReference>
<name>A0A2W5K3V7_9GAMM</name>
<dbReference type="AlphaFoldDB" id="A0A2W5K3V7"/>
<reference evidence="1 2" key="1">
    <citation type="submission" date="2017-08" db="EMBL/GenBank/DDBJ databases">
        <title>Infants hospitalized years apart are colonized by the same room-sourced microbial strains.</title>
        <authorList>
            <person name="Brooks B."/>
            <person name="Olm M.R."/>
            <person name="Firek B.A."/>
            <person name="Baker R."/>
            <person name="Thomas B.C."/>
            <person name="Morowitz M.J."/>
            <person name="Banfield J.F."/>
        </authorList>
    </citation>
    <scope>NUCLEOTIDE SEQUENCE [LARGE SCALE GENOMIC DNA]</scope>
    <source>
        <strain evidence="1">S2_005_003_R2_42</strain>
    </source>
</reference>
<evidence type="ECO:0000313" key="2">
    <source>
        <dbReference type="Proteomes" id="UP000249046"/>
    </source>
</evidence>
<proteinExistence type="predicted"/>
<sequence length="368" mass="39769">MAEVAPSRICAVALRRCLDRDPQGHEAETHRALVRRIARLIGADYANDPADDCAQRAECYFVPDRTLVAEEADALGIGGEADLFGGVVPYAFVATKTISHGLIGAAATAPDGWSHALGEALGDAVLPGYSVFTREDLRRAGRMLLGGGPVRVKAAHEAGGNGQCVVATERELDDHVATLTEAMLQRYGAVVERDLIEATTFSIGQARIGVHEIAYFGMQRQTVDHRGQEVYGGSDLTVVRGRFDDLLAHALPDAMHRAIEQVRHYDAEVMRAYPGVWATRRNYDVVAGLDRDGRHWSGVLEQSWRIGGASAAEIAAIEALLAEPSCTLVRASSYETYTGEAPDGAEIHYRGRDGQVGLLVKYSLVHPQ</sequence>
<gene>
    <name evidence="1" type="ORF">DI564_16945</name>
</gene>
<organism evidence="1 2">
    <name type="scientific">Rhodanobacter denitrificans</name>
    <dbReference type="NCBI Taxonomy" id="666685"/>
    <lineage>
        <taxon>Bacteria</taxon>
        <taxon>Pseudomonadati</taxon>
        <taxon>Pseudomonadota</taxon>
        <taxon>Gammaproteobacteria</taxon>
        <taxon>Lysobacterales</taxon>
        <taxon>Rhodanobacteraceae</taxon>
        <taxon>Rhodanobacter</taxon>
    </lineage>
</organism>
<dbReference type="SUPFAM" id="SSF56059">
    <property type="entry name" value="Glutathione synthetase ATP-binding domain-like"/>
    <property type="match status" value="1"/>
</dbReference>